<proteinExistence type="predicted"/>
<dbReference type="AlphaFoldDB" id="W4K7M5"/>
<dbReference type="EMBL" id="KI925458">
    <property type="protein sequence ID" value="ETW81345.1"/>
    <property type="molecule type" value="Genomic_DNA"/>
</dbReference>
<feature type="compositionally biased region" description="Basic and acidic residues" evidence="1">
    <location>
        <begin position="92"/>
        <end position="104"/>
    </location>
</feature>
<feature type="compositionally biased region" description="Basic and acidic residues" evidence="1">
    <location>
        <begin position="189"/>
        <end position="198"/>
    </location>
</feature>
<dbReference type="RefSeq" id="XP_009546008.1">
    <property type="nucleotide sequence ID" value="XM_009547713.1"/>
</dbReference>
<dbReference type="KEGG" id="hir:HETIRDRAFT_318462"/>
<reference evidence="2 3" key="1">
    <citation type="journal article" date="2012" name="New Phytol.">
        <title>Insight into trade-off between wood decay and parasitism from the genome of a fungal forest pathogen.</title>
        <authorList>
            <person name="Olson A."/>
            <person name="Aerts A."/>
            <person name="Asiegbu F."/>
            <person name="Belbahri L."/>
            <person name="Bouzid O."/>
            <person name="Broberg A."/>
            <person name="Canback B."/>
            <person name="Coutinho P.M."/>
            <person name="Cullen D."/>
            <person name="Dalman K."/>
            <person name="Deflorio G."/>
            <person name="van Diepen L.T."/>
            <person name="Dunand C."/>
            <person name="Duplessis S."/>
            <person name="Durling M."/>
            <person name="Gonthier P."/>
            <person name="Grimwood J."/>
            <person name="Fossdal C.G."/>
            <person name="Hansson D."/>
            <person name="Henrissat B."/>
            <person name="Hietala A."/>
            <person name="Himmelstrand K."/>
            <person name="Hoffmeister D."/>
            <person name="Hogberg N."/>
            <person name="James T.Y."/>
            <person name="Karlsson M."/>
            <person name="Kohler A."/>
            <person name="Kues U."/>
            <person name="Lee Y.H."/>
            <person name="Lin Y.C."/>
            <person name="Lind M."/>
            <person name="Lindquist E."/>
            <person name="Lombard V."/>
            <person name="Lucas S."/>
            <person name="Lunden K."/>
            <person name="Morin E."/>
            <person name="Murat C."/>
            <person name="Park J."/>
            <person name="Raffaello T."/>
            <person name="Rouze P."/>
            <person name="Salamov A."/>
            <person name="Schmutz J."/>
            <person name="Solheim H."/>
            <person name="Stahlberg J."/>
            <person name="Velez H."/>
            <person name="de Vries R.P."/>
            <person name="Wiebenga A."/>
            <person name="Woodward S."/>
            <person name="Yakovlev I."/>
            <person name="Garbelotto M."/>
            <person name="Martin F."/>
            <person name="Grigoriev I.V."/>
            <person name="Stenlid J."/>
        </authorList>
    </citation>
    <scope>NUCLEOTIDE SEQUENCE [LARGE SCALE GENOMIC DNA]</scope>
    <source>
        <strain evidence="2 3">TC 32-1</strain>
    </source>
</reference>
<evidence type="ECO:0000313" key="2">
    <source>
        <dbReference type="EMBL" id="ETW81345.1"/>
    </source>
</evidence>
<dbReference type="HOGENOM" id="CLU_725739_0_0_1"/>
<keyword evidence="3" id="KW-1185">Reference proteome</keyword>
<accession>W4K7M5</accession>
<feature type="region of interest" description="Disordered" evidence="1">
    <location>
        <begin position="294"/>
        <end position="316"/>
    </location>
</feature>
<organism evidence="2 3">
    <name type="scientific">Heterobasidion irregulare (strain TC 32-1)</name>
    <dbReference type="NCBI Taxonomy" id="747525"/>
    <lineage>
        <taxon>Eukaryota</taxon>
        <taxon>Fungi</taxon>
        <taxon>Dikarya</taxon>
        <taxon>Basidiomycota</taxon>
        <taxon>Agaricomycotina</taxon>
        <taxon>Agaricomycetes</taxon>
        <taxon>Russulales</taxon>
        <taxon>Bondarzewiaceae</taxon>
        <taxon>Heterobasidion</taxon>
        <taxon>Heterobasidion annosum species complex</taxon>
    </lineage>
</organism>
<feature type="compositionally biased region" description="Basic and acidic residues" evidence="1">
    <location>
        <begin position="137"/>
        <end position="149"/>
    </location>
</feature>
<sequence>MLKVRSASRPWSVIRVDERALHRILPPEAAPACPEHRTVHSRGPRRHISSAVDIGTTLSGVGILAAGGAATTLHRPARVAPEPPPIAPRNKGPHDPRPNQDRPRVSRHTLARLRLPQDTLALAPEPMPQNPRAQPRRLPDERERGDRPRRIARTAGGRRARAAAHRRAPARRRACARRRRRIPAGVSGSDDKSGEGGRELACDRGVVATWEFRVDCQYYWVLAGCGLGVPGHACLLKCWSIRDNGLSRVRKTVEDSSAEAEPEREMTDRNGFASVELSRFRFGCRFITAETTQRTRNDRAGPQRRTGSPSYLGKLDATDISPRRVDNLAPKPCVQRPELLSCQYAREISIRGSGSRFGPTCVGTMLRYFCILGVEGCDLPG</sequence>
<gene>
    <name evidence="2" type="ORF">HETIRDRAFT_318462</name>
</gene>
<evidence type="ECO:0000313" key="3">
    <source>
        <dbReference type="Proteomes" id="UP000030671"/>
    </source>
</evidence>
<feature type="compositionally biased region" description="Basic residues" evidence="1">
    <location>
        <begin position="150"/>
        <end position="182"/>
    </location>
</feature>
<dbReference type="InParanoid" id="W4K7M5"/>
<evidence type="ECO:0000256" key="1">
    <source>
        <dbReference type="SAM" id="MobiDB-lite"/>
    </source>
</evidence>
<name>W4K7M5_HETIT</name>
<dbReference type="Proteomes" id="UP000030671">
    <property type="component" value="Unassembled WGS sequence"/>
</dbReference>
<dbReference type="GeneID" id="20670515"/>
<protein>
    <submittedName>
        <fullName evidence="2">Uncharacterized protein</fullName>
    </submittedName>
</protein>
<feature type="region of interest" description="Disordered" evidence="1">
    <location>
        <begin position="74"/>
        <end position="198"/>
    </location>
</feature>